<evidence type="ECO:0000256" key="3">
    <source>
        <dbReference type="ARBA" id="ARBA00022475"/>
    </source>
</evidence>
<gene>
    <name evidence="8" type="ORF">HQ497_06835</name>
</gene>
<evidence type="ECO:0000256" key="5">
    <source>
        <dbReference type="ARBA" id="ARBA00022989"/>
    </source>
</evidence>
<dbReference type="PANTHER" id="PTHR30106">
    <property type="entry name" value="INNER MEMBRANE PROTEIN YEIH-RELATED"/>
    <property type="match status" value="1"/>
</dbReference>
<feature type="transmembrane region" description="Helical" evidence="7">
    <location>
        <begin position="127"/>
        <end position="148"/>
    </location>
</feature>
<keyword evidence="6 7" id="KW-0472">Membrane</keyword>
<evidence type="ECO:0000313" key="9">
    <source>
        <dbReference type="Proteomes" id="UP000754644"/>
    </source>
</evidence>
<feature type="transmembrane region" description="Helical" evidence="7">
    <location>
        <begin position="222"/>
        <end position="242"/>
    </location>
</feature>
<feature type="transmembrane region" description="Helical" evidence="7">
    <location>
        <begin position="277"/>
        <end position="300"/>
    </location>
</feature>
<comment type="similarity">
    <text evidence="2">Belongs to the UPF0324 family.</text>
</comment>
<dbReference type="AlphaFoldDB" id="A0A972VVK7"/>
<keyword evidence="4 7" id="KW-0812">Transmembrane</keyword>
<organism evidence="8 9">
    <name type="scientific">SAR86 cluster bacterium</name>
    <dbReference type="NCBI Taxonomy" id="2030880"/>
    <lineage>
        <taxon>Bacteria</taxon>
        <taxon>Pseudomonadati</taxon>
        <taxon>Pseudomonadota</taxon>
        <taxon>Gammaproteobacteria</taxon>
        <taxon>SAR86 cluster</taxon>
    </lineage>
</organism>
<evidence type="ECO:0000256" key="2">
    <source>
        <dbReference type="ARBA" id="ARBA00007977"/>
    </source>
</evidence>
<proteinExistence type="inferred from homology"/>
<evidence type="ECO:0000256" key="4">
    <source>
        <dbReference type="ARBA" id="ARBA00022692"/>
    </source>
</evidence>
<keyword evidence="5 7" id="KW-1133">Transmembrane helix</keyword>
<dbReference type="PANTHER" id="PTHR30106:SF1">
    <property type="entry name" value="UPF0324 MEMBRANE PROTEIN FN0533"/>
    <property type="match status" value="1"/>
</dbReference>
<comment type="caution">
    <text evidence="8">The sequence shown here is derived from an EMBL/GenBank/DDBJ whole genome shotgun (WGS) entry which is preliminary data.</text>
</comment>
<feature type="transmembrane region" description="Helical" evidence="7">
    <location>
        <begin position="196"/>
        <end position="215"/>
    </location>
</feature>
<evidence type="ECO:0000256" key="6">
    <source>
        <dbReference type="ARBA" id="ARBA00023136"/>
    </source>
</evidence>
<protein>
    <submittedName>
        <fullName evidence="8">Sulfate exporter family transporter</fullName>
    </submittedName>
</protein>
<evidence type="ECO:0000256" key="7">
    <source>
        <dbReference type="SAM" id="Phobius"/>
    </source>
</evidence>
<comment type="subcellular location">
    <subcellularLocation>
        <location evidence="1">Cell membrane</location>
        <topology evidence="1">Multi-pass membrane protein</topology>
    </subcellularLocation>
</comment>
<reference evidence="8" key="1">
    <citation type="submission" date="2020-05" db="EMBL/GenBank/DDBJ databases">
        <title>Sulfur intermediates as new biogeochemical hubs in an aquatic model microbial ecosystem.</title>
        <authorList>
            <person name="Vigneron A."/>
        </authorList>
    </citation>
    <scope>NUCLEOTIDE SEQUENCE</scope>
    <source>
        <strain evidence="8">Bin.250</strain>
    </source>
</reference>
<evidence type="ECO:0000256" key="1">
    <source>
        <dbReference type="ARBA" id="ARBA00004651"/>
    </source>
</evidence>
<dbReference type="Pfam" id="PF03601">
    <property type="entry name" value="Cons_hypoth698"/>
    <property type="match status" value="1"/>
</dbReference>
<accession>A0A972VVK7</accession>
<dbReference type="EMBL" id="JABMOJ010000254">
    <property type="protein sequence ID" value="NQV65060.1"/>
    <property type="molecule type" value="Genomic_DNA"/>
</dbReference>
<feature type="transmembrane region" description="Helical" evidence="7">
    <location>
        <begin position="99"/>
        <end position="120"/>
    </location>
</feature>
<dbReference type="GO" id="GO:0005886">
    <property type="term" value="C:plasma membrane"/>
    <property type="evidence" value="ECO:0007669"/>
    <property type="project" value="UniProtKB-SubCell"/>
</dbReference>
<feature type="transmembrane region" description="Helical" evidence="7">
    <location>
        <begin position="248"/>
        <end position="265"/>
    </location>
</feature>
<dbReference type="Proteomes" id="UP000754644">
    <property type="component" value="Unassembled WGS sequence"/>
</dbReference>
<keyword evidence="3" id="KW-1003">Cell membrane</keyword>
<dbReference type="InterPro" id="IPR018383">
    <property type="entry name" value="UPF0324_pro"/>
</dbReference>
<sequence length="301" mass="31744">MLAALVLPYLLYQGNPAVALLVGMSLTLVFDRPVVGFSNLYSKYLLQAAIVLLGLKLNMADMWRINADYTVFVAIYVVSAIAIGLVLGRLMGVDNVSNALIASGTGICGGTTIATLAPIIKASADQMGAALAIVFLLNAVALFTFPAIGEYYHLSQTQFGVWVALAIHDTSSVVATAALYGDQAASVATTVKLGRTLWLIPLVVVASLVAGRGSVKVRIPGFILLFIVSSVLGSVLPMPAALPGFAGLASKSLLVLALFLIGTEINRQTLRRLKGRVLVQALMLWMLVVPATLFMVISLVE</sequence>
<feature type="transmembrane region" description="Helical" evidence="7">
    <location>
        <begin position="67"/>
        <end position="87"/>
    </location>
</feature>
<name>A0A972VVK7_9GAMM</name>
<evidence type="ECO:0000313" key="8">
    <source>
        <dbReference type="EMBL" id="NQV65060.1"/>
    </source>
</evidence>